<name>A0A7J8QCD9_GOSRA</name>
<evidence type="ECO:0000256" key="7">
    <source>
        <dbReference type="ARBA" id="ARBA00022963"/>
    </source>
</evidence>
<dbReference type="Pfam" id="PF01764">
    <property type="entry name" value="Lipase_3"/>
    <property type="match status" value="1"/>
</dbReference>
<accession>A0A7J8QCD9</accession>
<protein>
    <recommendedName>
        <fullName evidence="9">Fungal lipase-type domain-containing protein</fullName>
    </recommendedName>
</protein>
<dbReference type="GO" id="GO:0016042">
    <property type="term" value="P:lipid catabolic process"/>
    <property type="evidence" value="ECO:0007669"/>
    <property type="project" value="UniProtKB-KW"/>
</dbReference>
<proteinExistence type="inferred from homology"/>
<gene>
    <name evidence="10" type="ORF">Gorai_005363</name>
</gene>
<evidence type="ECO:0000313" key="10">
    <source>
        <dbReference type="EMBL" id="MBA0599128.1"/>
    </source>
</evidence>
<evidence type="ECO:0000313" key="11">
    <source>
        <dbReference type="Proteomes" id="UP000593578"/>
    </source>
</evidence>
<evidence type="ECO:0000256" key="5">
    <source>
        <dbReference type="ARBA" id="ARBA00022801"/>
    </source>
</evidence>
<keyword evidence="4" id="KW-0934">Plastid</keyword>
<dbReference type="Proteomes" id="UP000593578">
    <property type="component" value="Unassembled WGS sequence"/>
</dbReference>
<evidence type="ECO:0000256" key="2">
    <source>
        <dbReference type="ARBA" id="ARBA00010701"/>
    </source>
</evidence>
<reference evidence="10 11" key="1">
    <citation type="journal article" date="2019" name="Genome Biol. Evol.">
        <title>Insights into the evolution of the New World diploid cottons (Gossypium, subgenus Houzingenia) based on genome sequencing.</title>
        <authorList>
            <person name="Grover C.E."/>
            <person name="Arick M.A. 2nd"/>
            <person name="Thrash A."/>
            <person name="Conover J.L."/>
            <person name="Sanders W.S."/>
            <person name="Peterson D.G."/>
            <person name="Frelichowski J.E."/>
            <person name="Scheffler J.A."/>
            <person name="Scheffler B.E."/>
            <person name="Wendel J.F."/>
        </authorList>
    </citation>
    <scope>NUCLEOTIDE SEQUENCE [LARGE SCALE GENOMIC DNA]</scope>
    <source>
        <strain evidence="10">8</strain>
        <tissue evidence="10">Leaf</tissue>
    </source>
</reference>
<evidence type="ECO:0000259" key="9">
    <source>
        <dbReference type="Pfam" id="PF01764"/>
    </source>
</evidence>
<organism evidence="10 11">
    <name type="scientific">Gossypium raimondii</name>
    <name type="common">Peruvian cotton</name>
    <name type="synonym">Gossypium klotzschianum subsp. raimondii</name>
    <dbReference type="NCBI Taxonomy" id="29730"/>
    <lineage>
        <taxon>Eukaryota</taxon>
        <taxon>Viridiplantae</taxon>
        <taxon>Streptophyta</taxon>
        <taxon>Embryophyta</taxon>
        <taxon>Tracheophyta</taxon>
        <taxon>Spermatophyta</taxon>
        <taxon>Magnoliopsida</taxon>
        <taxon>eudicotyledons</taxon>
        <taxon>Gunneridae</taxon>
        <taxon>Pentapetalae</taxon>
        <taxon>rosids</taxon>
        <taxon>malvids</taxon>
        <taxon>Malvales</taxon>
        <taxon>Malvaceae</taxon>
        <taxon>Malvoideae</taxon>
        <taxon>Gossypium</taxon>
    </lineage>
</organism>
<comment type="caution">
    <text evidence="10">The sequence shown here is derived from an EMBL/GenBank/DDBJ whole genome shotgun (WGS) entry which is preliminary data.</text>
</comment>
<dbReference type="InterPro" id="IPR029058">
    <property type="entry name" value="AB_hydrolase_fold"/>
</dbReference>
<evidence type="ECO:0000256" key="3">
    <source>
        <dbReference type="ARBA" id="ARBA00022528"/>
    </source>
</evidence>
<dbReference type="GO" id="GO:0047714">
    <property type="term" value="F:galactolipase activity"/>
    <property type="evidence" value="ECO:0007669"/>
    <property type="project" value="UniProtKB-ARBA"/>
</dbReference>
<dbReference type="SUPFAM" id="SSF53474">
    <property type="entry name" value="alpha/beta-Hydrolases"/>
    <property type="match status" value="1"/>
</dbReference>
<keyword evidence="3" id="KW-0150">Chloroplast</keyword>
<dbReference type="CDD" id="cd00519">
    <property type="entry name" value="Lipase_3"/>
    <property type="match status" value="1"/>
</dbReference>
<dbReference type="PANTHER" id="PTHR31403">
    <property type="entry name" value="PHOSPHOLIPASE A1-IBETA2, CHLOROPLASTIC"/>
    <property type="match status" value="1"/>
</dbReference>
<dbReference type="Gene3D" id="3.40.50.1820">
    <property type="entry name" value="alpha/beta hydrolase"/>
    <property type="match status" value="1"/>
</dbReference>
<keyword evidence="8" id="KW-0443">Lipid metabolism</keyword>
<comment type="subcellular location">
    <subcellularLocation>
        <location evidence="1">Plastid</location>
        <location evidence="1">Chloroplast</location>
    </subcellularLocation>
</comment>
<keyword evidence="7" id="KW-0442">Lipid degradation</keyword>
<evidence type="ECO:0000256" key="8">
    <source>
        <dbReference type="ARBA" id="ARBA00023098"/>
    </source>
</evidence>
<dbReference type="InterPro" id="IPR002921">
    <property type="entry name" value="Fungal_lipase-type"/>
</dbReference>
<dbReference type="PANTHER" id="PTHR31403:SF13">
    <property type="entry name" value="ALPHA_BETA-HYDROLASES SUPERFAMILY PROTEIN"/>
    <property type="match status" value="1"/>
</dbReference>
<keyword evidence="5" id="KW-0378">Hydrolase</keyword>
<keyword evidence="6" id="KW-0809">Transit peptide</keyword>
<evidence type="ECO:0000256" key="1">
    <source>
        <dbReference type="ARBA" id="ARBA00004229"/>
    </source>
</evidence>
<dbReference type="GO" id="GO:0009507">
    <property type="term" value="C:chloroplast"/>
    <property type="evidence" value="ECO:0007669"/>
    <property type="project" value="UniProtKB-SubCell"/>
</dbReference>
<sequence>MSHVDVPEWFERSHCTWSKDSNWMGYVAVSGDAETTRIGRRDILVAWRGTVAPTEWYSDLKTSLQCLGKTNIKVQSGFLGVYCSKGEFTRYNKLSASEQVMEEIRRLITFFRDRGEEVSLTLCGHSLGGALALLNAYDAATYFPDLFISVISYAAPRVGNIHFKEKLNELGVKTLRIVVKQDIVPKLPGFILNTILNKFTAITGRLKWIYRHVGTQLKLNMLHSPYLRRDPDYTGCHNLEIYLHLLDGYVSKTSKFRWNARRDVALVNKSTNMLITELKIPECWYERPFKGLVLNQYGRWVKPGRQAEHIPSPLSIESCQEPPPF</sequence>
<feature type="domain" description="Fungal lipase-type" evidence="9">
    <location>
        <begin position="45"/>
        <end position="189"/>
    </location>
</feature>
<evidence type="ECO:0000256" key="4">
    <source>
        <dbReference type="ARBA" id="ARBA00022640"/>
    </source>
</evidence>
<dbReference type="GO" id="GO:0008970">
    <property type="term" value="F:phospholipase A1 activity"/>
    <property type="evidence" value="ECO:0007669"/>
    <property type="project" value="UniProtKB-ARBA"/>
</dbReference>
<comment type="similarity">
    <text evidence="2">Belongs to the AB hydrolase superfamily. Lipase family.</text>
</comment>
<evidence type="ECO:0000256" key="6">
    <source>
        <dbReference type="ARBA" id="ARBA00022946"/>
    </source>
</evidence>
<dbReference type="AlphaFoldDB" id="A0A7J8QCD9"/>
<dbReference type="EMBL" id="JABEZZ010000011">
    <property type="protein sequence ID" value="MBA0599128.1"/>
    <property type="molecule type" value="Genomic_DNA"/>
</dbReference>